<name>A0ABN8MX29_9CNID</name>
<dbReference type="InterPro" id="IPR051924">
    <property type="entry name" value="GST_Kappa/NadH"/>
</dbReference>
<dbReference type="Proteomes" id="UP001159405">
    <property type="component" value="Unassembled WGS sequence"/>
</dbReference>
<keyword evidence="3" id="KW-1185">Reference proteome</keyword>
<protein>
    <recommendedName>
        <fullName evidence="1">DSBA-like thioredoxin domain-containing protein</fullName>
    </recommendedName>
</protein>
<comment type="caution">
    <text evidence="2">The sequence shown here is derived from an EMBL/GenBank/DDBJ whole genome shotgun (WGS) entry which is preliminary data.</text>
</comment>
<dbReference type="InterPro" id="IPR036249">
    <property type="entry name" value="Thioredoxin-like_sf"/>
</dbReference>
<feature type="domain" description="DSBA-like thioredoxin" evidence="1">
    <location>
        <begin position="122"/>
        <end position="309"/>
    </location>
</feature>
<dbReference type="InterPro" id="IPR001853">
    <property type="entry name" value="DSBA-like_thioredoxin_dom"/>
</dbReference>
<dbReference type="Gene3D" id="3.40.30.10">
    <property type="entry name" value="Glutaredoxin"/>
    <property type="match status" value="1"/>
</dbReference>
<dbReference type="SUPFAM" id="SSF52833">
    <property type="entry name" value="Thioredoxin-like"/>
    <property type="match status" value="1"/>
</dbReference>
<evidence type="ECO:0000313" key="2">
    <source>
        <dbReference type="EMBL" id="CAH3037948.1"/>
    </source>
</evidence>
<sequence length="323" mass="36631">MAVAKRTVELFYDVISPYSWFGFEVNLYFCMKEDLLVVLKRFYSKISTGVEGKITEQPVMTFSKGSDSSSIETFHFIYNPPPPPLTKKSALHILLISLHLTDLKRDCWKLLVINAAIPGNFLQVLCRYRSRWNLDLQFRPFYLAGVMGASGNKPPGLVPAKAMYMTRDLERLRDFYQIPFNHPSDPANVMFVKGSLSAMRLVTAASKDHPELVENLSREFWMRAWSRDEDITQRESLLEVCKNVGLNDNDTQSLLSRIGDQEIKDQLKATTQKAIDLGAFGAPLIVAHVDGQPHMFFGSDRFLLLAHLLGVKWEGPLTAKSQL</sequence>
<accession>A0ABN8MX29</accession>
<evidence type="ECO:0000313" key="3">
    <source>
        <dbReference type="Proteomes" id="UP001159405"/>
    </source>
</evidence>
<dbReference type="PANTHER" id="PTHR42943">
    <property type="entry name" value="GLUTATHIONE S-TRANSFERASE KAPPA"/>
    <property type="match status" value="1"/>
</dbReference>
<evidence type="ECO:0000259" key="1">
    <source>
        <dbReference type="Pfam" id="PF01323"/>
    </source>
</evidence>
<proteinExistence type="predicted"/>
<dbReference type="Pfam" id="PF01323">
    <property type="entry name" value="DSBA"/>
    <property type="match status" value="1"/>
</dbReference>
<organism evidence="2 3">
    <name type="scientific">Porites lobata</name>
    <dbReference type="NCBI Taxonomy" id="104759"/>
    <lineage>
        <taxon>Eukaryota</taxon>
        <taxon>Metazoa</taxon>
        <taxon>Cnidaria</taxon>
        <taxon>Anthozoa</taxon>
        <taxon>Hexacorallia</taxon>
        <taxon>Scleractinia</taxon>
        <taxon>Fungiina</taxon>
        <taxon>Poritidae</taxon>
        <taxon>Porites</taxon>
    </lineage>
</organism>
<gene>
    <name evidence="2" type="ORF">PLOB_00039558</name>
</gene>
<dbReference type="PANTHER" id="PTHR42943:SF2">
    <property type="entry name" value="GLUTATHIONE S-TRANSFERASE KAPPA 1"/>
    <property type="match status" value="1"/>
</dbReference>
<reference evidence="2 3" key="1">
    <citation type="submission" date="2022-05" db="EMBL/GenBank/DDBJ databases">
        <authorList>
            <consortium name="Genoscope - CEA"/>
            <person name="William W."/>
        </authorList>
    </citation>
    <scope>NUCLEOTIDE SEQUENCE [LARGE SCALE GENOMIC DNA]</scope>
</reference>
<dbReference type="EMBL" id="CALNXK010000006">
    <property type="protein sequence ID" value="CAH3037948.1"/>
    <property type="molecule type" value="Genomic_DNA"/>
</dbReference>